<gene>
    <name evidence="1" type="ORF">GCM10008024_06890</name>
    <name evidence="2" type="ORF">SAMN05444006_102187</name>
</gene>
<protein>
    <recommendedName>
        <fullName evidence="5">YMGG-like Gly-zipper domain-containing protein</fullName>
    </recommendedName>
</protein>
<accession>A0AAN4ZYL8</accession>
<reference evidence="1" key="3">
    <citation type="submission" date="2023-06" db="EMBL/GenBank/DDBJ databases">
        <authorList>
            <person name="Sun Q."/>
            <person name="Zhou Y."/>
        </authorList>
    </citation>
    <scope>NUCLEOTIDE SEQUENCE</scope>
    <source>
        <strain evidence="1">CGMCC 1.10859</strain>
    </source>
</reference>
<dbReference type="AlphaFoldDB" id="A0AAN4ZYL8"/>
<evidence type="ECO:0000313" key="4">
    <source>
        <dbReference type="Proteomes" id="UP000634647"/>
    </source>
</evidence>
<reference evidence="1" key="1">
    <citation type="journal article" date="2014" name="Int. J. Syst. Evol. Microbiol.">
        <title>Complete genome sequence of Corynebacterium casei LMG S-19264T (=DSM 44701T), isolated from a smear-ripened cheese.</title>
        <authorList>
            <consortium name="US DOE Joint Genome Institute (JGI-PGF)"/>
            <person name="Walter F."/>
            <person name="Albersmeier A."/>
            <person name="Kalinowski J."/>
            <person name="Ruckert C."/>
        </authorList>
    </citation>
    <scope>NUCLEOTIDE SEQUENCE</scope>
    <source>
        <strain evidence="1">CGMCC 1.10859</strain>
    </source>
</reference>
<name>A0AAN4ZYL8_9RHOB</name>
<organism evidence="1 4">
    <name type="scientific">Allgaiera indica</name>
    <dbReference type="NCBI Taxonomy" id="765699"/>
    <lineage>
        <taxon>Bacteria</taxon>
        <taxon>Pseudomonadati</taxon>
        <taxon>Pseudomonadota</taxon>
        <taxon>Alphaproteobacteria</taxon>
        <taxon>Rhodobacterales</taxon>
        <taxon>Paracoccaceae</taxon>
        <taxon>Allgaiera</taxon>
    </lineage>
</organism>
<evidence type="ECO:0000313" key="1">
    <source>
        <dbReference type="EMBL" id="GHD99453.1"/>
    </source>
</evidence>
<dbReference type="Proteomes" id="UP000634647">
    <property type="component" value="Unassembled WGS sequence"/>
</dbReference>
<reference evidence="2 3" key="2">
    <citation type="submission" date="2016-10" db="EMBL/GenBank/DDBJ databases">
        <authorList>
            <person name="Varghese N."/>
            <person name="Submissions S."/>
        </authorList>
    </citation>
    <scope>NUCLEOTIDE SEQUENCE [LARGE SCALE GENOMIC DNA]</scope>
    <source>
        <strain evidence="2 3">DSM 24802</strain>
    </source>
</reference>
<dbReference type="EMBL" id="FNOB01000002">
    <property type="protein sequence ID" value="SDW25412.1"/>
    <property type="molecule type" value="Genomic_DNA"/>
</dbReference>
<dbReference type="Proteomes" id="UP000199541">
    <property type="component" value="Unassembled WGS sequence"/>
</dbReference>
<dbReference type="EMBL" id="BNAB01000002">
    <property type="protein sequence ID" value="GHD99453.1"/>
    <property type="molecule type" value="Genomic_DNA"/>
</dbReference>
<evidence type="ECO:0000313" key="2">
    <source>
        <dbReference type="EMBL" id="SDW25412.1"/>
    </source>
</evidence>
<keyword evidence="3" id="KW-1185">Reference proteome</keyword>
<comment type="caution">
    <text evidence="1">The sequence shown here is derived from an EMBL/GenBank/DDBJ whole genome shotgun (WGS) entry which is preliminary data.</text>
</comment>
<evidence type="ECO:0000313" key="3">
    <source>
        <dbReference type="Proteomes" id="UP000199541"/>
    </source>
</evidence>
<proteinExistence type="predicted"/>
<sequence>MQIASNLPVKSNLSAKLGKFAIAAVLVSSLAGCFQNDAQRGVAGAVAGGAIAGATGGSVGTGALIGGAAGVFCRDAGAKACRNK</sequence>
<dbReference type="RefSeq" id="WP_051645982.1">
    <property type="nucleotide sequence ID" value="NZ_BNAB01000002.1"/>
</dbReference>
<evidence type="ECO:0008006" key="5">
    <source>
        <dbReference type="Google" id="ProtNLM"/>
    </source>
</evidence>